<dbReference type="InterPro" id="IPR003439">
    <property type="entry name" value="ABC_transporter-like_ATP-bd"/>
</dbReference>
<dbReference type="AlphaFoldDB" id="A0A1G8H4Z3"/>
<dbReference type="GO" id="GO:0015188">
    <property type="term" value="F:L-isoleucine transmembrane transporter activity"/>
    <property type="evidence" value="ECO:0007669"/>
    <property type="project" value="TreeGrafter"/>
</dbReference>
<evidence type="ECO:0000313" key="5">
    <source>
        <dbReference type="EMBL" id="SDI01629.1"/>
    </source>
</evidence>
<proteinExistence type="predicted"/>
<dbReference type="PANTHER" id="PTHR45772:SF7">
    <property type="entry name" value="AMINO ACID ABC TRANSPORTER ATP-BINDING PROTEIN"/>
    <property type="match status" value="1"/>
</dbReference>
<name>A0A1G8H4Z3_9FIRM</name>
<dbReference type="CDD" id="cd03219">
    <property type="entry name" value="ABC_Mj1267_LivG_branched"/>
    <property type="match status" value="1"/>
</dbReference>
<dbReference type="PROSITE" id="PS50893">
    <property type="entry name" value="ABC_TRANSPORTER_2"/>
    <property type="match status" value="1"/>
</dbReference>
<evidence type="ECO:0000259" key="4">
    <source>
        <dbReference type="PROSITE" id="PS50893"/>
    </source>
</evidence>
<dbReference type="Pfam" id="PF12399">
    <property type="entry name" value="BCA_ABC_TP_C"/>
    <property type="match status" value="1"/>
</dbReference>
<evidence type="ECO:0000256" key="3">
    <source>
        <dbReference type="ARBA" id="ARBA00022840"/>
    </source>
</evidence>
<reference evidence="6" key="1">
    <citation type="submission" date="2016-10" db="EMBL/GenBank/DDBJ databases">
        <authorList>
            <person name="Varghese N."/>
            <person name="Submissions S."/>
        </authorList>
    </citation>
    <scope>NUCLEOTIDE SEQUENCE [LARGE SCALE GENOMIC DNA]</scope>
    <source>
        <strain evidence="6">DSM 8344</strain>
    </source>
</reference>
<keyword evidence="2" id="KW-0547">Nucleotide-binding</keyword>
<dbReference type="InterPro" id="IPR027417">
    <property type="entry name" value="P-loop_NTPase"/>
</dbReference>
<dbReference type="RefSeq" id="WP_092334984.1">
    <property type="nucleotide sequence ID" value="NZ_FNCP01000024.1"/>
</dbReference>
<dbReference type="InterPro" id="IPR051120">
    <property type="entry name" value="ABC_AA/LPS_Transport"/>
</dbReference>
<gene>
    <name evidence="5" type="ORF">SAMN05443529_12452</name>
</gene>
<dbReference type="FunFam" id="3.40.50.300:FF:000421">
    <property type="entry name" value="Branched-chain amino acid ABC transporter ATP-binding protein"/>
    <property type="match status" value="1"/>
</dbReference>
<dbReference type="GO" id="GO:1903806">
    <property type="term" value="P:L-isoleucine import across plasma membrane"/>
    <property type="evidence" value="ECO:0007669"/>
    <property type="project" value="TreeGrafter"/>
</dbReference>
<evidence type="ECO:0000256" key="2">
    <source>
        <dbReference type="ARBA" id="ARBA00022741"/>
    </source>
</evidence>
<dbReference type="GO" id="GO:0015808">
    <property type="term" value="P:L-alanine transport"/>
    <property type="evidence" value="ECO:0007669"/>
    <property type="project" value="TreeGrafter"/>
</dbReference>
<keyword evidence="3 5" id="KW-0067">ATP-binding</keyword>
<organism evidence="5 6">
    <name type="scientific">Desulfosporosinus hippei DSM 8344</name>
    <dbReference type="NCBI Taxonomy" id="1121419"/>
    <lineage>
        <taxon>Bacteria</taxon>
        <taxon>Bacillati</taxon>
        <taxon>Bacillota</taxon>
        <taxon>Clostridia</taxon>
        <taxon>Eubacteriales</taxon>
        <taxon>Desulfitobacteriaceae</taxon>
        <taxon>Desulfosporosinus</taxon>
    </lineage>
</organism>
<evidence type="ECO:0000256" key="1">
    <source>
        <dbReference type="ARBA" id="ARBA00022448"/>
    </source>
</evidence>
<dbReference type="SMART" id="SM00382">
    <property type="entry name" value="AAA"/>
    <property type="match status" value="1"/>
</dbReference>
<dbReference type="GO" id="GO:0005524">
    <property type="term" value="F:ATP binding"/>
    <property type="evidence" value="ECO:0007669"/>
    <property type="project" value="UniProtKB-KW"/>
</dbReference>
<dbReference type="OrthoDB" id="9779136at2"/>
<dbReference type="GO" id="GO:0016887">
    <property type="term" value="F:ATP hydrolysis activity"/>
    <property type="evidence" value="ECO:0007669"/>
    <property type="project" value="InterPro"/>
</dbReference>
<dbReference type="GO" id="GO:0042941">
    <property type="term" value="P:D-alanine transmembrane transport"/>
    <property type="evidence" value="ECO:0007669"/>
    <property type="project" value="TreeGrafter"/>
</dbReference>
<accession>A0A1G8H4Z3</accession>
<dbReference type="InterPro" id="IPR032823">
    <property type="entry name" value="BCA_ABC_TP_C"/>
</dbReference>
<evidence type="ECO:0000313" key="6">
    <source>
        <dbReference type="Proteomes" id="UP000198656"/>
    </source>
</evidence>
<dbReference type="Proteomes" id="UP000198656">
    <property type="component" value="Unassembled WGS sequence"/>
</dbReference>
<dbReference type="EMBL" id="FNCP01000024">
    <property type="protein sequence ID" value="SDI01629.1"/>
    <property type="molecule type" value="Genomic_DNA"/>
</dbReference>
<dbReference type="GO" id="GO:0005304">
    <property type="term" value="F:L-valine transmembrane transporter activity"/>
    <property type="evidence" value="ECO:0007669"/>
    <property type="project" value="TreeGrafter"/>
</dbReference>
<dbReference type="InterPro" id="IPR003593">
    <property type="entry name" value="AAA+_ATPase"/>
</dbReference>
<keyword evidence="6" id="KW-1185">Reference proteome</keyword>
<dbReference type="GO" id="GO:0015192">
    <property type="term" value="F:L-phenylalanine transmembrane transporter activity"/>
    <property type="evidence" value="ECO:0007669"/>
    <property type="project" value="TreeGrafter"/>
</dbReference>
<sequence>MKLVLDQVSKSFGGLAALSNVSFKVNEGEIVGIIGPNGAGKTTLFNLITGIFPPTEGSITYKEKNILGLRPYKVTELGLARTFQNIRLFGHLSPLENVMVGAHCRTKSGVWRGLWHTPAQRKEEKKTRERAQELLKLVGIEEDIDSPASSLPYGQQRRLEIARALATEPELILLDEPAAGMNESETEDLRHLIKKIQTMGKTVILIEHDMNLVMNVCDRLMVINFGQKIAEGTPAEIQQNPLVIEAYLGREED</sequence>
<dbReference type="Pfam" id="PF00005">
    <property type="entry name" value="ABC_tran"/>
    <property type="match status" value="1"/>
</dbReference>
<dbReference type="PANTHER" id="PTHR45772">
    <property type="entry name" value="CONSERVED COMPONENT OF ABC TRANSPORTER FOR NATURAL AMINO ACIDS-RELATED"/>
    <property type="match status" value="1"/>
</dbReference>
<protein>
    <submittedName>
        <fullName evidence="5">Branched-chain amino acid transport system ATP-binding protein</fullName>
    </submittedName>
</protein>
<feature type="domain" description="ABC transporter" evidence="4">
    <location>
        <begin position="3"/>
        <end position="250"/>
    </location>
</feature>
<dbReference type="SUPFAM" id="SSF52540">
    <property type="entry name" value="P-loop containing nucleoside triphosphate hydrolases"/>
    <property type="match status" value="1"/>
</dbReference>
<dbReference type="GO" id="GO:1903805">
    <property type="term" value="P:L-valine import across plasma membrane"/>
    <property type="evidence" value="ECO:0007669"/>
    <property type="project" value="TreeGrafter"/>
</dbReference>
<keyword evidence="1" id="KW-0813">Transport</keyword>
<dbReference type="GO" id="GO:0005886">
    <property type="term" value="C:plasma membrane"/>
    <property type="evidence" value="ECO:0007669"/>
    <property type="project" value="TreeGrafter"/>
</dbReference>
<dbReference type="Gene3D" id="3.40.50.300">
    <property type="entry name" value="P-loop containing nucleotide triphosphate hydrolases"/>
    <property type="match status" value="1"/>
</dbReference>
<dbReference type="STRING" id="1121419.SAMN05443529_12452"/>